<feature type="transmembrane region" description="Helical" evidence="1">
    <location>
        <begin position="59"/>
        <end position="82"/>
    </location>
</feature>
<evidence type="ECO:0000256" key="1">
    <source>
        <dbReference type="SAM" id="Phobius"/>
    </source>
</evidence>
<organism evidence="2 3">
    <name type="scientific">Halteria grandinella</name>
    <dbReference type="NCBI Taxonomy" id="5974"/>
    <lineage>
        <taxon>Eukaryota</taxon>
        <taxon>Sar</taxon>
        <taxon>Alveolata</taxon>
        <taxon>Ciliophora</taxon>
        <taxon>Intramacronucleata</taxon>
        <taxon>Spirotrichea</taxon>
        <taxon>Stichotrichia</taxon>
        <taxon>Sporadotrichida</taxon>
        <taxon>Halteriidae</taxon>
        <taxon>Halteria</taxon>
    </lineage>
</organism>
<feature type="transmembrane region" description="Helical" evidence="1">
    <location>
        <begin position="162"/>
        <end position="180"/>
    </location>
</feature>
<accession>A0A8J8NLL5</accession>
<gene>
    <name evidence="2" type="ORF">FGO68_gene13452</name>
</gene>
<keyword evidence="1" id="KW-0812">Transmembrane</keyword>
<keyword evidence="3" id="KW-1185">Reference proteome</keyword>
<keyword evidence="1" id="KW-1133">Transmembrane helix</keyword>
<dbReference type="Proteomes" id="UP000785679">
    <property type="component" value="Unassembled WGS sequence"/>
</dbReference>
<sequence>MSQVEAALSSFSLDQLLFGTQESIPLHLEASTAGVDKIDNWWKGVRQEFKVLKPYTESLFISAFFVKQMFFVYSLGSLALWYPSQSLSIYLQGLLASILPVPFVDVIFHTFGMLNMVALMYGLRSSLSLFQDVPRYQDAIELEKCSKNGVQSGHCTSIKYEILGTTLITMFYNGVLFGLMEAAKPANSIFMMYLPMVLQGWFGLGDHEMFPVQIAYFGLELLLTGVPQVPVVTPTYVLYY</sequence>
<dbReference type="EMBL" id="RRYP01012457">
    <property type="protein sequence ID" value="TNV77098.1"/>
    <property type="molecule type" value="Genomic_DNA"/>
</dbReference>
<evidence type="ECO:0000313" key="3">
    <source>
        <dbReference type="Proteomes" id="UP000785679"/>
    </source>
</evidence>
<comment type="caution">
    <text evidence="2">The sequence shown here is derived from an EMBL/GenBank/DDBJ whole genome shotgun (WGS) entry which is preliminary data.</text>
</comment>
<keyword evidence="1" id="KW-0472">Membrane</keyword>
<dbReference type="AlphaFoldDB" id="A0A8J8NLL5"/>
<name>A0A8J8NLL5_HALGN</name>
<protein>
    <submittedName>
        <fullName evidence="2">Uncharacterized protein</fullName>
    </submittedName>
</protein>
<proteinExistence type="predicted"/>
<feature type="transmembrane region" description="Helical" evidence="1">
    <location>
        <begin position="186"/>
        <end position="204"/>
    </location>
</feature>
<feature type="transmembrane region" description="Helical" evidence="1">
    <location>
        <begin position="94"/>
        <end position="121"/>
    </location>
</feature>
<reference evidence="2" key="1">
    <citation type="submission" date="2019-06" db="EMBL/GenBank/DDBJ databases">
        <authorList>
            <person name="Zheng W."/>
        </authorList>
    </citation>
    <scope>NUCLEOTIDE SEQUENCE</scope>
    <source>
        <strain evidence="2">QDHG01</strain>
    </source>
</reference>
<evidence type="ECO:0000313" key="2">
    <source>
        <dbReference type="EMBL" id="TNV77098.1"/>
    </source>
</evidence>
<feature type="transmembrane region" description="Helical" evidence="1">
    <location>
        <begin position="216"/>
        <end position="239"/>
    </location>
</feature>